<evidence type="ECO:0000313" key="2">
    <source>
        <dbReference type="Proteomes" id="UP000198553"/>
    </source>
</evidence>
<sequence>MNSELLTEQEDLQTRKETNNIFLVCDQGFTHPENPASKTLISTYSSKIKANHKSTVNFCFPYFLFLQMLLNRKGL</sequence>
<organism evidence="1 2">
    <name type="scientific">Mesobacillus persicus</name>
    <dbReference type="NCBI Taxonomy" id="930146"/>
    <lineage>
        <taxon>Bacteria</taxon>
        <taxon>Bacillati</taxon>
        <taxon>Bacillota</taxon>
        <taxon>Bacilli</taxon>
        <taxon>Bacillales</taxon>
        <taxon>Bacillaceae</taxon>
        <taxon>Mesobacillus</taxon>
    </lineage>
</organism>
<dbReference type="EMBL" id="FOBW01000024">
    <property type="protein sequence ID" value="SEN87241.1"/>
    <property type="molecule type" value="Genomic_DNA"/>
</dbReference>
<dbReference type="AlphaFoldDB" id="A0A1H8K380"/>
<evidence type="ECO:0000313" key="1">
    <source>
        <dbReference type="EMBL" id="SEN87241.1"/>
    </source>
</evidence>
<dbReference type="STRING" id="930146.SAMN05192533_12423"/>
<dbReference type="Proteomes" id="UP000198553">
    <property type="component" value="Unassembled WGS sequence"/>
</dbReference>
<gene>
    <name evidence="1" type="ORF">SAMN05192533_12423</name>
</gene>
<proteinExistence type="predicted"/>
<accession>A0A1H8K380</accession>
<name>A0A1H8K380_9BACI</name>
<reference evidence="2" key="1">
    <citation type="submission" date="2016-10" db="EMBL/GenBank/DDBJ databases">
        <authorList>
            <person name="Varghese N."/>
            <person name="Submissions S."/>
        </authorList>
    </citation>
    <scope>NUCLEOTIDE SEQUENCE [LARGE SCALE GENOMIC DNA]</scope>
    <source>
        <strain evidence="2">B48,IBRC-M 10115,DSM 25386,CECT 8001</strain>
    </source>
</reference>
<keyword evidence="2" id="KW-1185">Reference proteome</keyword>
<protein>
    <submittedName>
        <fullName evidence="1">Uncharacterized protein</fullName>
    </submittedName>
</protein>